<protein>
    <recommendedName>
        <fullName evidence="1">UPF0246 protein GHNINEIG_01734</fullName>
    </recommendedName>
</protein>
<dbReference type="AlphaFoldDB" id="A0A4P7P0Q0"/>
<dbReference type="OrthoDB" id="9777133at2"/>
<evidence type="ECO:0000256" key="1">
    <source>
        <dbReference type="HAMAP-Rule" id="MF_00652"/>
    </source>
</evidence>
<comment type="similarity">
    <text evidence="1">Belongs to the UPF0246 family.</text>
</comment>
<name>A0A4P7P0Q0_9GAMM</name>
<dbReference type="GO" id="GO:0005829">
    <property type="term" value="C:cytosol"/>
    <property type="evidence" value="ECO:0007669"/>
    <property type="project" value="TreeGrafter"/>
</dbReference>
<dbReference type="PANTHER" id="PTHR30283">
    <property type="entry name" value="PEROXIDE STRESS RESPONSE PROTEIN YAAA"/>
    <property type="match status" value="1"/>
</dbReference>
<dbReference type="NCBIfam" id="NF002542">
    <property type="entry name" value="PRK02101.1-3"/>
    <property type="match status" value="1"/>
</dbReference>
<dbReference type="Proteomes" id="UP000296201">
    <property type="component" value="Chromosome"/>
</dbReference>
<dbReference type="RefSeq" id="WP_135796271.1">
    <property type="nucleotide sequence ID" value="NZ_CP032096.1"/>
</dbReference>
<dbReference type="PANTHER" id="PTHR30283:SF4">
    <property type="entry name" value="PEROXIDE STRESS RESISTANCE PROTEIN YAAA"/>
    <property type="match status" value="1"/>
</dbReference>
<dbReference type="InterPro" id="IPR005583">
    <property type="entry name" value="YaaA"/>
</dbReference>
<dbReference type="GO" id="GO:0033194">
    <property type="term" value="P:response to hydroperoxide"/>
    <property type="evidence" value="ECO:0007669"/>
    <property type="project" value="TreeGrafter"/>
</dbReference>
<proteinExistence type="inferred from homology"/>
<dbReference type="HAMAP" id="MF_00652">
    <property type="entry name" value="UPF0246"/>
    <property type="match status" value="1"/>
</dbReference>
<sequence>MLFLVSPAKALDETPAPEQIEKTSLAFGQQAKQLMDELKQLGPVDVAQLMHLSDKLAELNYERFQAWQYPFDDKQSKQAALLFKGDVYQGLEASSLAPKELTYLQTHLRILSGLYGLLKPLDGILPYRLEMGTKFQNAKGKDLYAFWDDQITELLNQQLAEQNCHIVVNLASNEYFKAVKKKQLNADIITPQFKDWKNGQYKMISFYAKRARGLMARYAAVNQVEQAEDLKYFDYDGYQFAPDLSSEKDWVFTRKQTD</sequence>
<organism evidence="2 3">
    <name type="scientific">Hydrogenovibrio crunogenus</name>
    <dbReference type="NCBI Taxonomy" id="39765"/>
    <lineage>
        <taxon>Bacteria</taxon>
        <taxon>Pseudomonadati</taxon>
        <taxon>Pseudomonadota</taxon>
        <taxon>Gammaproteobacteria</taxon>
        <taxon>Thiotrichales</taxon>
        <taxon>Piscirickettsiaceae</taxon>
        <taxon>Hydrogenovibrio</taxon>
    </lineage>
</organism>
<gene>
    <name evidence="2" type="ORF">GHNINEIG_01734</name>
</gene>
<accession>A0A4P7P0Q0</accession>
<dbReference type="EMBL" id="CP032096">
    <property type="protein sequence ID" value="QBZ83673.1"/>
    <property type="molecule type" value="Genomic_DNA"/>
</dbReference>
<dbReference type="Pfam" id="PF03883">
    <property type="entry name" value="H2O2_YaaD"/>
    <property type="match status" value="1"/>
</dbReference>
<evidence type="ECO:0000313" key="3">
    <source>
        <dbReference type="Proteomes" id="UP000296201"/>
    </source>
</evidence>
<evidence type="ECO:0000313" key="2">
    <source>
        <dbReference type="EMBL" id="QBZ83673.1"/>
    </source>
</evidence>
<keyword evidence="3" id="KW-1185">Reference proteome</keyword>
<reference evidence="2 3" key="1">
    <citation type="submission" date="2018-08" db="EMBL/GenBank/DDBJ databases">
        <title>Horizontal acquisition of hydrogen conversion ability and other habitat adaptations in Hydrogenovibrio crunogenus strains.</title>
        <authorList>
            <person name="Gonnella G."/>
            <person name="Adam N."/>
            <person name="Perner M."/>
        </authorList>
    </citation>
    <scope>NUCLEOTIDE SEQUENCE [LARGE SCALE GENOMIC DNA]</scope>
    <source>
        <strain evidence="2 3">SP-41</strain>
    </source>
</reference>